<accession>A0A167W1D8</accession>
<dbReference type="GO" id="GO:0005768">
    <property type="term" value="C:endosome"/>
    <property type="evidence" value="ECO:0007669"/>
    <property type="project" value="TreeGrafter"/>
</dbReference>
<feature type="transmembrane region" description="Helical" evidence="7">
    <location>
        <begin position="455"/>
        <end position="478"/>
    </location>
</feature>
<proteinExistence type="inferred from homology"/>
<evidence type="ECO:0000256" key="1">
    <source>
        <dbReference type="ARBA" id="ARBA00004141"/>
    </source>
</evidence>
<feature type="transmembrane region" description="Helical" evidence="7">
    <location>
        <begin position="275"/>
        <end position="297"/>
    </location>
</feature>
<dbReference type="OrthoDB" id="1666796at2759"/>
<feature type="signal peptide" evidence="7">
    <location>
        <begin position="1"/>
        <end position="23"/>
    </location>
</feature>
<dbReference type="GO" id="GO:0000329">
    <property type="term" value="C:fungal-type vacuole membrane"/>
    <property type="evidence" value="ECO:0007669"/>
    <property type="project" value="TreeGrafter"/>
</dbReference>
<keyword evidence="5 7" id="KW-1133">Transmembrane helix</keyword>
<keyword evidence="6 7" id="KW-0472">Membrane</keyword>
<reference evidence="8 9" key="1">
    <citation type="journal article" date="2016" name="Genome Biol. Evol.">
        <title>Divergent and convergent evolution of fungal pathogenicity.</title>
        <authorList>
            <person name="Shang Y."/>
            <person name="Xiao G."/>
            <person name="Zheng P."/>
            <person name="Cen K."/>
            <person name="Zhan S."/>
            <person name="Wang C."/>
        </authorList>
    </citation>
    <scope>NUCLEOTIDE SEQUENCE [LARGE SCALE GENOMIC DNA]</scope>
    <source>
        <strain evidence="8 9">ARSEF 7405</strain>
    </source>
</reference>
<dbReference type="PANTHER" id="PTHR10766:SF111">
    <property type="entry name" value="TRANSMEMBRANE 9 SUPERFAMILY MEMBER 2"/>
    <property type="match status" value="1"/>
</dbReference>
<organism evidence="8 9">
    <name type="scientific">Ascosphaera apis ARSEF 7405</name>
    <dbReference type="NCBI Taxonomy" id="392613"/>
    <lineage>
        <taxon>Eukaryota</taxon>
        <taxon>Fungi</taxon>
        <taxon>Dikarya</taxon>
        <taxon>Ascomycota</taxon>
        <taxon>Pezizomycotina</taxon>
        <taxon>Eurotiomycetes</taxon>
        <taxon>Eurotiomycetidae</taxon>
        <taxon>Onygenales</taxon>
        <taxon>Ascosphaeraceae</taxon>
        <taxon>Ascosphaera</taxon>
    </lineage>
</organism>
<protein>
    <recommendedName>
        <fullName evidence="7">Transmembrane 9 superfamily member</fullName>
    </recommendedName>
</protein>
<evidence type="ECO:0000256" key="7">
    <source>
        <dbReference type="RuleBase" id="RU363079"/>
    </source>
</evidence>
<evidence type="ECO:0000256" key="3">
    <source>
        <dbReference type="ARBA" id="ARBA00022692"/>
    </source>
</evidence>
<comment type="subcellular location">
    <subcellularLocation>
        <location evidence="1">Membrane</location>
        <topology evidence="1">Multi-pass membrane protein</topology>
    </subcellularLocation>
</comment>
<feature type="chain" id="PRO_5007749338" description="Transmembrane 9 superfamily member" evidence="7">
    <location>
        <begin position="24"/>
        <end position="648"/>
    </location>
</feature>
<dbReference type="EMBL" id="AZGZ01000027">
    <property type="protein sequence ID" value="KZZ88291.1"/>
    <property type="molecule type" value="Genomic_DNA"/>
</dbReference>
<evidence type="ECO:0000256" key="5">
    <source>
        <dbReference type="ARBA" id="ARBA00022989"/>
    </source>
</evidence>
<sequence length="648" mass="72367">MQHINPSALLWAGLAMLPALGNAFYLPGVAPTSYDKDQRVPLYVNRLTPTFSDKDSQVHSMFSYDYYYPKFHFCQPEGGPQSVRESLGSIIFGDRIMTSPFELHMAKDETCKALCKSKFDADSAEFINQQIIAAYNLNWLIDGLPAAQINVDDATKEEFYSPGFLLGEQSEEGKPILFNHYNIVIEYHRVAGYTGSAEPKYRVVGVLVVPESLADTKINDDGSVQCGFEGGPLSLKEDGETEVPWTYSVVWKESDTVWATRWDKYLHVYDPNVHWYSLIYSSIFVIVLVAFVTTILVRTLRKDIARYNRLDAIDLDDLNDTSVEDGIAEDSGWKLVHGDVFRAPSRPMLLAVLTGTGAQLFAMTAITVVFAMFGLLSPSHRGMLSTTIIILYTFLGSVGGYTAARVYKSFGGEEWKKLIIMTPLLIPGIAFAVFFILNFFVWIKGSSGAVPFTTMLIVVAIWFLISVPLSVVGSWVGFRRDAFVGPTKTNQIPRQIPPATGALRPIPSTLITGLLPFAAIFVELFFIMTSIWTSKIYYMFGFLFICFFLMLLTTAAATILLVYFLLCAEDYRWQWRSFFGAGMTGGYVCLNALIFWASRISFATLTGTVLYLGYSVLLGLLVFILTGTIGFLSSWVFVHRIYGSIKVD</sequence>
<feature type="transmembrane region" description="Helical" evidence="7">
    <location>
        <begin position="382"/>
        <end position="404"/>
    </location>
</feature>
<feature type="transmembrane region" description="Helical" evidence="7">
    <location>
        <begin position="424"/>
        <end position="443"/>
    </location>
</feature>
<keyword evidence="4 7" id="KW-0732">Signal</keyword>
<evidence type="ECO:0000256" key="6">
    <source>
        <dbReference type="ARBA" id="ARBA00023136"/>
    </source>
</evidence>
<dbReference type="Pfam" id="PF02990">
    <property type="entry name" value="EMP70"/>
    <property type="match status" value="1"/>
</dbReference>
<comment type="similarity">
    <text evidence="2 7">Belongs to the nonaspanin (TM9SF) (TC 9.A.2) family.</text>
</comment>
<feature type="transmembrane region" description="Helical" evidence="7">
    <location>
        <begin position="538"/>
        <end position="566"/>
    </location>
</feature>
<dbReference type="Proteomes" id="UP000242877">
    <property type="component" value="Unassembled WGS sequence"/>
</dbReference>
<dbReference type="VEuPathDB" id="FungiDB:AAP_05112"/>
<dbReference type="AlphaFoldDB" id="A0A167W1D8"/>
<gene>
    <name evidence="8" type="ORF">AAP_05112</name>
</gene>
<feature type="transmembrane region" description="Helical" evidence="7">
    <location>
        <begin position="609"/>
        <end position="638"/>
    </location>
</feature>
<dbReference type="GO" id="GO:0007034">
    <property type="term" value="P:vacuolar transport"/>
    <property type="evidence" value="ECO:0007669"/>
    <property type="project" value="TreeGrafter"/>
</dbReference>
<dbReference type="InterPro" id="IPR004240">
    <property type="entry name" value="EMP70"/>
</dbReference>
<feature type="transmembrane region" description="Helical" evidence="7">
    <location>
        <begin position="510"/>
        <end position="532"/>
    </location>
</feature>
<keyword evidence="9" id="KW-1185">Reference proteome</keyword>
<comment type="caution">
    <text evidence="8">The sequence shown here is derived from an EMBL/GenBank/DDBJ whole genome shotgun (WGS) entry which is preliminary data.</text>
</comment>
<evidence type="ECO:0000313" key="8">
    <source>
        <dbReference type="EMBL" id="KZZ88291.1"/>
    </source>
</evidence>
<evidence type="ECO:0000256" key="2">
    <source>
        <dbReference type="ARBA" id="ARBA00005227"/>
    </source>
</evidence>
<dbReference type="GO" id="GO:0072657">
    <property type="term" value="P:protein localization to membrane"/>
    <property type="evidence" value="ECO:0007669"/>
    <property type="project" value="TreeGrafter"/>
</dbReference>
<feature type="transmembrane region" description="Helical" evidence="7">
    <location>
        <begin position="578"/>
        <end position="597"/>
    </location>
</feature>
<feature type="transmembrane region" description="Helical" evidence="7">
    <location>
        <begin position="349"/>
        <end position="376"/>
    </location>
</feature>
<name>A0A167W1D8_9EURO</name>
<evidence type="ECO:0000313" key="9">
    <source>
        <dbReference type="Proteomes" id="UP000242877"/>
    </source>
</evidence>
<keyword evidence="3 7" id="KW-0812">Transmembrane</keyword>
<evidence type="ECO:0000256" key="4">
    <source>
        <dbReference type="ARBA" id="ARBA00022729"/>
    </source>
</evidence>
<dbReference type="PANTHER" id="PTHR10766">
    <property type="entry name" value="TRANSMEMBRANE 9 SUPERFAMILY PROTEIN"/>
    <property type="match status" value="1"/>
</dbReference>